<dbReference type="Gene3D" id="1.10.10.10">
    <property type="entry name" value="Winged helix-like DNA-binding domain superfamily/Winged helix DNA-binding domain"/>
    <property type="match status" value="1"/>
</dbReference>
<dbReference type="CDD" id="cd00090">
    <property type="entry name" value="HTH_ARSR"/>
    <property type="match status" value="1"/>
</dbReference>
<evidence type="ECO:0000313" key="3">
    <source>
        <dbReference type="Proteomes" id="UP000321638"/>
    </source>
</evidence>
<dbReference type="AlphaFoldDB" id="A0A5C8PSW6"/>
<dbReference type="InterPro" id="IPR036388">
    <property type="entry name" value="WH-like_DNA-bd_sf"/>
</dbReference>
<feature type="domain" description="HTH arsR-type" evidence="1">
    <location>
        <begin position="30"/>
        <end position="108"/>
    </location>
</feature>
<keyword evidence="3" id="KW-1185">Reference proteome</keyword>
<reference evidence="2 3" key="1">
    <citation type="submission" date="2019-06" db="EMBL/GenBank/DDBJ databases">
        <title>New taxonomy in bacterial strain CC-CFT640, isolated from vineyard.</title>
        <authorList>
            <person name="Lin S.-Y."/>
            <person name="Tsai C.-F."/>
            <person name="Young C.-C."/>
        </authorList>
    </citation>
    <scope>NUCLEOTIDE SEQUENCE [LARGE SCALE GENOMIC DNA]</scope>
    <source>
        <strain evidence="2 3">CC-CFT640</strain>
    </source>
</reference>
<evidence type="ECO:0000313" key="2">
    <source>
        <dbReference type="EMBL" id="TXL80406.1"/>
    </source>
</evidence>
<dbReference type="SUPFAM" id="SSF46785">
    <property type="entry name" value="Winged helix' DNA-binding domain"/>
    <property type="match status" value="1"/>
</dbReference>
<dbReference type="SMART" id="SM00418">
    <property type="entry name" value="HTH_ARSR"/>
    <property type="match status" value="1"/>
</dbReference>
<dbReference type="RefSeq" id="WP_147845821.1">
    <property type="nucleotide sequence ID" value="NZ_VDUZ01000004.1"/>
</dbReference>
<accession>A0A5C8PSW6</accession>
<organism evidence="2 3">
    <name type="scientific">Vineibacter terrae</name>
    <dbReference type="NCBI Taxonomy" id="2586908"/>
    <lineage>
        <taxon>Bacteria</taxon>
        <taxon>Pseudomonadati</taxon>
        <taxon>Pseudomonadota</taxon>
        <taxon>Alphaproteobacteria</taxon>
        <taxon>Hyphomicrobiales</taxon>
        <taxon>Vineibacter</taxon>
    </lineage>
</organism>
<dbReference type="EMBL" id="VDUZ01000004">
    <property type="protein sequence ID" value="TXL80406.1"/>
    <property type="molecule type" value="Genomic_DNA"/>
</dbReference>
<protein>
    <recommendedName>
        <fullName evidence="1">HTH arsR-type domain-containing protein</fullName>
    </recommendedName>
</protein>
<comment type="caution">
    <text evidence="2">The sequence shown here is derived from an EMBL/GenBank/DDBJ whole genome shotgun (WGS) entry which is preliminary data.</text>
</comment>
<proteinExistence type="predicted"/>
<name>A0A5C8PSW6_9HYPH</name>
<dbReference type="OrthoDB" id="7305328at2"/>
<dbReference type="Pfam" id="PF25212">
    <property type="entry name" value="HVO_A0114"/>
    <property type="match status" value="1"/>
</dbReference>
<dbReference type="InterPro" id="IPR011991">
    <property type="entry name" value="ArsR-like_HTH"/>
</dbReference>
<dbReference type="InterPro" id="IPR036390">
    <property type="entry name" value="WH_DNA-bd_sf"/>
</dbReference>
<dbReference type="InterPro" id="IPR001845">
    <property type="entry name" value="HTH_ArsR_DNA-bd_dom"/>
</dbReference>
<gene>
    <name evidence="2" type="ORF">FHP25_05085</name>
</gene>
<dbReference type="Proteomes" id="UP000321638">
    <property type="component" value="Unassembled WGS sequence"/>
</dbReference>
<dbReference type="GO" id="GO:0003700">
    <property type="term" value="F:DNA-binding transcription factor activity"/>
    <property type="evidence" value="ECO:0007669"/>
    <property type="project" value="InterPro"/>
</dbReference>
<sequence length="535" mass="58136">MKHKISGHELRDRLLSRLGSKGDFAPTEETRIEALSSPGNRELLGIIATRRPQSIGELSVLAGRLQPNVSRSLSTLARAGLLTVIQDGRASIPTLTPEGRRKAEDLHLADPPAGASESTSSSPIDAPLLSAEIAEADNGIPDTDEVQANVVVRFSTSGDHPPADAHALLNLDEVCASLTANWWRVLCRRGSPYKLFPLSREVDGRLSRATLLIESAGRIELFVRPLDDDRKNWEFPRLSLTAEEFTKLALSELVYPLVERLRARKRFDRPVESNLRRLDEILGNAADLAFWRCAGALGLSYQTMNNEGADDVGALIDAMSEEDARLEFASAVGPGQLRRSLRWAAGEVMAKAKINRLPRLAELGRGTANGDLGDVEPWRIGTERARDVRKGIGLAQDLSVNGLSGLIRLLGGDDRFAVSAAGDELIRGYLGHRGDDPVVVVRDEGPRSTAFLASRAVGDYLVYGSPEAPVADIYSNRQAVGRAFAAEFMAPARGVMHMIDEENVSLDSVAEHYGVSRKVVRLQYENNVAQYAGAA</sequence>
<evidence type="ECO:0000259" key="1">
    <source>
        <dbReference type="SMART" id="SM00418"/>
    </source>
</evidence>